<comment type="caution">
    <text evidence="2">The sequence shown here is derived from an EMBL/GenBank/DDBJ whole genome shotgun (WGS) entry which is preliminary data.</text>
</comment>
<reference evidence="2 3" key="1">
    <citation type="submission" date="2019-02" db="EMBL/GenBank/DDBJ databases">
        <title>Genome sequencing of the rare red list fungi Phellinidium pouzarii.</title>
        <authorList>
            <person name="Buettner E."/>
            <person name="Kellner H."/>
        </authorList>
    </citation>
    <scope>NUCLEOTIDE SEQUENCE [LARGE SCALE GENOMIC DNA]</scope>
    <source>
        <strain evidence="2 3">DSM 108285</strain>
    </source>
</reference>
<dbReference type="AlphaFoldDB" id="A0A4S4L0D4"/>
<name>A0A4S4L0D4_9AGAM</name>
<accession>A0A4S4L0D4</accession>
<feature type="compositionally biased region" description="Basic and acidic residues" evidence="1">
    <location>
        <begin position="210"/>
        <end position="241"/>
    </location>
</feature>
<protein>
    <submittedName>
        <fullName evidence="2">Uncharacterized protein</fullName>
    </submittedName>
</protein>
<feature type="compositionally biased region" description="Basic and acidic residues" evidence="1">
    <location>
        <begin position="72"/>
        <end position="95"/>
    </location>
</feature>
<feature type="region of interest" description="Disordered" evidence="1">
    <location>
        <begin position="1"/>
        <end position="117"/>
    </location>
</feature>
<evidence type="ECO:0000256" key="1">
    <source>
        <dbReference type="SAM" id="MobiDB-lite"/>
    </source>
</evidence>
<feature type="region of interest" description="Disordered" evidence="1">
    <location>
        <begin position="138"/>
        <end position="252"/>
    </location>
</feature>
<feature type="compositionally biased region" description="Basic and acidic residues" evidence="1">
    <location>
        <begin position="188"/>
        <end position="202"/>
    </location>
</feature>
<feature type="compositionally biased region" description="Basic and acidic residues" evidence="1">
    <location>
        <begin position="138"/>
        <end position="153"/>
    </location>
</feature>
<feature type="compositionally biased region" description="Basic and acidic residues" evidence="1">
    <location>
        <begin position="105"/>
        <end position="117"/>
    </location>
</feature>
<feature type="compositionally biased region" description="Basic and acidic residues" evidence="1">
    <location>
        <begin position="22"/>
        <end position="60"/>
    </location>
</feature>
<proteinExistence type="predicted"/>
<gene>
    <name evidence="2" type="ORF">EW145_g5322</name>
</gene>
<evidence type="ECO:0000313" key="3">
    <source>
        <dbReference type="Proteomes" id="UP000308199"/>
    </source>
</evidence>
<keyword evidence="3" id="KW-1185">Reference proteome</keyword>
<evidence type="ECO:0000313" key="2">
    <source>
        <dbReference type="EMBL" id="THH04692.1"/>
    </source>
</evidence>
<dbReference type="EMBL" id="SGPK01000319">
    <property type="protein sequence ID" value="THH04692.1"/>
    <property type="molecule type" value="Genomic_DNA"/>
</dbReference>
<organism evidence="2 3">
    <name type="scientific">Phellinidium pouzarii</name>
    <dbReference type="NCBI Taxonomy" id="167371"/>
    <lineage>
        <taxon>Eukaryota</taxon>
        <taxon>Fungi</taxon>
        <taxon>Dikarya</taxon>
        <taxon>Basidiomycota</taxon>
        <taxon>Agaricomycotina</taxon>
        <taxon>Agaricomycetes</taxon>
        <taxon>Hymenochaetales</taxon>
        <taxon>Hymenochaetaceae</taxon>
        <taxon>Phellinidium</taxon>
    </lineage>
</organism>
<dbReference type="Proteomes" id="UP000308199">
    <property type="component" value="Unassembled WGS sequence"/>
</dbReference>
<sequence>MDHLPPKPLTDAPAVWPQPRSTNDRSAVRSMAHPRDCDRDREREPRDRDRDRDRERDRLPYDGVWAAGAGPARRDDVDWARDEREERERRDERHYRGGGYSERGGWPDDRARDRIEGERVRERYRDWEREPRVPYVRPRERGWERDERGRGMDVRYGGDNYRSAHPRRQEMDHRHQSSPHPARSPAYRGRDDRRASGIRADDIPPPSGRRQRDGSVDSRRSSIRRGGDERIGPVPYKRERSSSPPRVSAQAV</sequence>